<accession>A0ABR1RGG6</accession>
<dbReference type="Proteomes" id="UP001396898">
    <property type="component" value="Unassembled WGS sequence"/>
</dbReference>
<evidence type="ECO:0000256" key="1">
    <source>
        <dbReference type="SAM" id="SignalP"/>
    </source>
</evidence>
<evidence type="ECO:0000313" key="3">
    <source>
        <dbReference type="Proteomes" id="UP001396898"/>
    </source>
</evidence>
<feature type="chain" id="PRO_5046147201" evidence="1">
    <location>
        <begin position="22"/>
        <end position="343"/>
    </location>
</feature>
<proteinExistence type="predicted"/>
<gene>
    <name evidence="2" type="ORF">PG991_011885</name>
</gene>
<feature type="signal peptide" evidence="1">
    <location>
        <begin position="1"/>
        <end position="21"/>
    </location>
</feature>
<keyword evidence="3" id="KW-1185">Reference proteome</keyword>
<dbReference type="EMBL" id="JAQQWI010000016">
    <property type="protein sequence ID" value="KAK8009334.1"/>
    <property type="molecule type" value="Genomic_DNA"/>
</dbReference>
<organism evidence="2 3">
    <name type="scientific">Apiospora marii</name>
    <dbReference type="NCBI Taxonomy" id="335849"/>
    <lineage>
        <taxon>Eukaryota</taxon>
        <taxon>Fungi</taxon>
        <taxon>Dikarya</taxon>
        <taxon>Ascomycota</taxon>
        <taxon>Pezizomycotina</taxon>
        <taxon>Sordariomycetes</taxon>
        <taxon>Xylariomycetidae</taxon>
        <taxon>Amphisphaeriales</taxon>
        <taxon>Apiosporaceae</taxon>
        <taxon>Apiospora</taxon>
    </lineage>
</organism>
<keyword evidence="1" id="KW-0732">Signal</keyword>
<name>A0ABR1RGG6_9PEZI</name>
<protein>
    <submittedName>
        <fullName evidence="2">Uncharacterized protein</fullName>
    </submittedName>
</protein>
<comment type="caution">
    <text evidence="2">The sequence shown here is derived from an EMBL/GenBank/DDBJ whole genome shotgun (WGS) entry which is preliminary data.</text>
</comment>
<sequence length="343" mass="37077">MYNLKLATLGLMATAALPTQAYLPPHKRSESAVDLGTLDSLEAFYQHLGLDAATGAANWQPIEEPETHDWDAIAAEDAALRAAATNKDNENRSSPAATPENLGLAARQSDDQCANLTGFQNILCANMPSRAAWWTAGGAMAIWYAPDALIKWTDAIAHVIKTARSLRQVKSAEQLGARSADVGAGNRQIKFSVPVFQEKNNNNSSSSDALAARDEEDEAGMTVHNDYLFEEAAGVVHYQGTRASLATDADERAPSSAVRGSVQGRQTRSYTIVLHATALSSASTLASETCIAKVVKWHINRATQQDRFRCAPVDNRGSWRFALHVNVNKGRGNGGEYRQCCDF</sequence>
<evidence type="ECO:0000313" key="2">
    <source>
        <dbReference type="EMBL" id="KAK8009334.1"/>
    </source>
</evidence>
<reference evidence="2 3" key="1">
    <citation type="submission" date="2023-01" db="EMBL/GenBank/DDBJ databases">
        <title>Analysis of 21 Apiospora genomes using comparative genomics revels a genus with tremendous synthesis potential of carbohydrate active enzymes and secondary metabolites.</title>
        <authorList>
            <person name="Sorensen T."/>
        </authorList>
    </citation>
    <scope>NUCLEOTIDE SEQUENCE [LARGE SCALE GENOMIC DNA]</scope>
    <source>
        <strain evidence="2 3">CBS 20057</strain>
    </source>
</reference>